<organism evidence="1 2">
    <name type="scientific">Piscinibacter gummiphilus</name>
    <dbReference type="NCBI Taxonomy" id="946333"/>
    <lineage>
        <taxon>Bacteria</taxon>
        <taxon>Pseudomonadati</taxon>
        <taxon>Pseudomonadota</taxon>
        <taxon>Betaproteobacteria</taxon>
        <taxon>Burkholderiales</taxon>
        <taxon>Sphaerotilaceae</taxon>
        <taxon>Piscinibacter</taxon>
    </lineage>
</organism>
<name>A0A1W6L4A1_9BURK</name>
<dbReference type="AlphaFoldDB" id="A0A1W6L4A1"/>
<dbReference type="RefSeq" id="WP_085749395.1">
    <property type="nucleotide sequence ID" value="NZ_BSPR01000002.1"/>
</dbReference>
<dbReference type="STRING" id="946333.A4W93_04025"/>
<dbReference type="EMBL" id="CP015118">
    <property type="protein sequence ID" value="ARN19151.1"/>
    <property type="molecule type" value="Genomic_DNA"/>
</dbReference>
<dbReference type="KEGG" id="rgu:A4W93_04025"/>
<evidence type="ECO:0000313" key="1">
    <source>
        <dbReference type="EMBL" id="ARN19151.1"/>
    </source>
</evidence>
<dbReference type="Proteomes" id="UP000193427">
    <property type="component" value="Chromosome"/>
</dbReference>
<accession>A0A1W6L4A1</accession>
<protein>
    <submittedName>
        <fullName evidence="1">Uncharacterized protein</fullName>
    </submittedName>
</protein>
<reference evidence="1 2" key="1">
    <citation type="submission" date="2016-04" db="EMBL/GenBank/DDBJ databases">
        <title>Complete genome sequence of natural rubber-degrading, novel Gram-negative bacterium, Rhizobacter gummiphilus strain NS21.</title>
        <authorList>
            <person name="Tabata M."/>
            <person name="Kasai D."/>
            <person name="Fukuda M."/>
        </authorList>
    </citation>
    <scope>NUCLEOTIDE SEQUENCE [LARGE SCALE GENOMIC DNA]</scope>
    <source>
        <strain evidence="1 2">NS21</strain>
    </source>
</reference>
<sequence>MTRLAVQILWPAFLMAGVFEMLLFAVVDPGQLQWFGGPVIDWPKQAVYSVTFVLCWGTTSTASALTVLLLRGSGVINRNDPF</sequence>
<gene>
    <name evidence="1" type="ORF">A4W93_04025</name>
</gene>
<keyword evidence="2" id="KW-1185">Reference proteome</keyword>
<dbReference type="OrthoDB" id="6197657at2"/>
<proteinExistence type="predicted"/>
<evidence type="ECO:0000313" key="2">
    <source>
        <dbReference type="Proteomes" id="UP000193427"/>
    </source>
</evidence>